<keyword evidence="4" id="KW-1185">Reference proteome</keyword>
<organism evidence="3 5">
    <name type="scientific">Streptomyces antibioticus</name>
    <dbReference type="NCBI Taxonomy" id="1890"/>
    <lineage>
        <taxon>Bacteria</taxon>
        <taxon>Bacillati</taxon>
        <taxon>Actinomycetota</taxon>
        <taxon>Actinomycetes</taxon>
        <taxon>Kitasatosporales</taxon>
        <taxon>Streptomycetaceae</taxon>
        <taxon>Streptomyces</taxon>
    </lineage>
</organism>
<evidence type="ECO:0000313" key="4">
    <source>
        <dbReference type="Proteomes" id="UP000190306"/>
    </source>
</evidence>
<dbReference type="Proteomes" id="UP000190306">
    <property type="component" value="Chromosome"/>
</dbReference>
<evidence type="ECO:0000256" key="1">
    <source>
        <dbReference type="SAM" id="MobiDB-lite"/>
    </source>
</evidence>
<reference evidence="3 5" key="2">
    <citation type="submission" date="2020-03" db="EMBL/GenBank/DDBJ databases">
        <title>Is there a link between lipid content and antibiotic production in Streptomyces?</title>
        <authorList>
            <person name="David M."/>
            <person name="Lejeune C."/>
            <person name="Abreu S."/>
            <person name="Thibessard A."/>
            <person name="Leblond P."/>
            <person name="Chaminade P."/>
            <person name="Virolle M.-J."/>
        </authorList>
    </citation>
    <scope>NUCLEOTIDE SEQUENCE [LARGE SCALE GENOMIC DNA]</scope>
    <source>
        <strain evidence="3 5">DSM 41481</strain>
    </source>
</reference>
<dbReference type="AlphaFoldDB" id="A0AAE7CL59"/>
<sequence length="87" mass="9717">MGRLLAWLLREFGAGLASMGQYFGALTPPECYGRVSWTPTEDAPTTDRAPDGPDPDSALSSQERAQWRGLVRQLKTTEPTDRHHRPH</sequence>
<evidence type="ECO:0000313" key="3">
    <source>
        <dbReference type="EMBL" id="QIT45082.1"/>
    </source>
</evidence>
<dbReference type="EMBL" id="CP050692">
    <property type="protein sequence ID" value="QIT45082.1"/>
    <property type="molecule type" value="Genomic_DNA"/>
</dbReference>
<dbReference type="RefSeq" id="WP_078633834.1">
    <property type="nucleotide sequence ID" value="NZ_CM007717.1"/>
</dbReference>
<evidence type="ECO:0000313" key="5">
    <source>
        <dbReference type="Proteomes" id="UP000502504"/>
    </source>
</evidence>
<name>A0AAE7CL59_STRAT</name>
<reference evidence="2 4" key="1">
    <citation type="submission" date="2015-07" db="EMBL/GenBank/DDBJ databases">
        <title>Draft Genome Sequence of Streptomyces antibioticus, IMRU 3720 reveals insights in the evolution of actinomycin biosynthetic gene clusters in Streptomyces.</title>
        <authorList>
            <person name="Crnovcic I."/>
            <person name="Ruckert C."/>
            <person name="Kalinowksi J."/>
            <person name="Keller U."/>
        </authorList>
    </citation>
    <scope>NUCLEOTIDE SEQUENCE [LARGE SCALE GENOMIC DNA]</scope>
    <source>
        <strain evidence="2 4">DSM 41481</strain>
    </source>
</reference>
<accession>A0AAE7CL59</accession>
<protein>
    <submittedName>
        <fullName evidence="3">Uncharacterized protein</fullName>
    </submittedName>
</protein>
<feature type="region of interest" description="Disordered" evidence="1">
    <location>
        <begin position="35"/>
        <end position="87"/>
    </location>
</feature>
<evidence type="ECO:0000313" key="2">
    <source>
        <dbReference type="EMBL" id="OOQ50936.1"/>
    </source>
</evidence>
<dbReference type="Proteomes" id="UP000502504">
    <property type="component" value="Chromosome"/>
</dbReference>
<dbReference type="EMBL" id="LHQL01000009">
    <property type="protein sequence ID" value="OOQ50936.1"/>
    <property type="molecule type" value="Genomic_DNA"/>
</dbReference>
<proteinExistence type="predicted"/>
<gene>
    <name evidence="2" type="ORF">AFM16_17000</name>
    <name evidence="3" type="ORF">HCX60_17280</name>
</gene>